<dbReference type="EMBL" id="VSRR010019843">
    <property type="protein sequence ID" value="MPC62595.1"/>
    <property type="molecule type" value="Genomic_DNA"/>
</dbReference>
<keyword evidence="3" id="KW-1185">Reference proteome</keyword>
<gene>
    <name evidence="2" type="ORF">E2C01_056682</name>
</gene>
<protein>
    <recommendedName>
        <fullName evidence="4">Secreted protein</fullName>
    </recommendedName>
</protein>
<dbReference type="OrthoDB" id="2215036at2759"/>
<evidence type="ECO:0000256" key="1">
    <source>
        <dbReference type="SAM" id="SignalP"/>
    </source>
</evidence>
<reference evidence="2 3" key="1">
    <citation type="submission" date="2019-05" db="EMBL/GenBank/DDBJ databases">
        <title>Another draft genome of Portunus trituberculatus and its Hox gene families provides insights of decapod evolution.</title>
        <authorList>
            <person name="Jeong J.-H."/>
            <person name="Song I."/>
            <person name="Kim S."/>
            <person name="Choi T."/>
            <person name="Kim D."/>
            <person name="Ryu S."/>
            <person name="Kim W."/>
        </authorList>
    </citation>
    <scope>NUCLEOTIDE SEQUENCE [LARGE SCALE GENOMIC DNA]</scope>
    <source>
        <tissue evidence="2">Muscle</tissue>
    </source>
</reference>
<evidence type="ECO:0000313" key="3">
    <source>
        <dbReference type="Proteomes" id="UP000324222"/>
    </source>
</evidence>
<evidence type="ECO:0000313" key="2">
    <source>
        <dbReference type="EMBL" id="MPC62595.1"/>
    </source>
</evidence>
<accession>A0A5B7GYW2</accession>
<comment type="caution">
    <text evidence="2">The sequence shown here is derived from an EMBL/GenBank/DDBJ whole genome shotgun (WGS) entry which is preliminary data.</text>
</comment>
<feature type="signal peptide" evidence="1">
    <location>
        <begin position="1"/>
        <end position="21"/>
    </location>
</feature>
<evidence type="ECO:0008006" key="4">
    <source>
        <dbReference type="Google" id="ProtNLM"/>
    </source>
</evidence>
<organism evidence="2 3">
    <name type="scientific">Portunus trituberculatus</name>
    <name type="common">Swimming crab</name>
    <name type="synonym">Neptunus trituberculatus</name>
    <dbReference type="NCBI Taxonomy" id="210409"/>
    <lineage>
        <taxon>Eukaryota</taxon>
        <taxon>Metazoa</taxon>
        <taxon>Ecdysozoa</taxon>
        <taxon>Arthropoda</taxon>
        <taxon>Crustacea</taxon>
        <taxon>Multicrustacea</taxon>
        <taxon>Malacostraca</taxon>
        <taxon>Eumalacostraca</taxon>
        <taxon>Eucarida</taxon>
        <taxon>Decapoda</taxon>
        <taxon>Pleocyemata</taxon>
        <taxon>Brachyura</taxon>
        <taxon>Eubrachyura</taxon>
        <taxon>Portunoidea</taxon>
        <taxon>Portunidae</taxon>
        <taxon>Portuninae</taxon>
        <taxon>Portunus</taxon>
    </lineage>
</organism>
<dbReference type="Proteomes" id="UP000324222">
    <property type="component" value="Unassembled WGS sequence"/>
</dbReference>
<proteinExistence type="predicted"/>
<feature type="chain" id="PRO_5023001833" description="Secreted protein" evidence="1">
    <location>
        <begin position="22"/>
        <end position="148"/>
    </location>
</feature>
<keyword evidence="1" id="KW-0732">Signal</keyword>
<name>A0A5B7GYW2_PORTR</name>
<sequence length="148" mass="16243">MLSSSVLLFFYPFPSPTFVLAATTTVLNPTGTICYAGRCHVGGKSPEFVPTLTEQRVAQTKWLEGTLTLRSDRFRERSDVTGEPCGSLCGRQGTAKFEFKSPSVHSGVRGHPTAKSEFRQAEIRQVRGLTVVPFLPRPSHLSLSLSLM</sequence>
<dbReference type="AlphaFoldDB" id="A0A5B7GYW2"/>